<gene>
    <name evidence="8" type="ORF">OLMES_3148</name>
</gene>
<dbReference type="PROSITE" id="PS50156">
    <property type="entry name" value="SSD"/>
    <property type="match status" value="2"/>
</dbReference>
<feature type="domain" description="SSD" evidence="7">
    <location>
        <begin position="712"/>
        <end position="838"/>
    </location>
</feature>
<feature type="transmembrane region" description="Helical" evidence="6">
    <location>
        <begin position="720"/>
        <end position="737"/>
    </location>
</feature>
<dbReference type="PANTHER" id="PTHR33406:SF13">
    <property type="entry name" value="MEMBRANE PROTEIN YDFJ"/>
    <property type="match status" value="1"/>
</dbReference>
<evidence type="ECO:0000313" key="8">
    <source>
        <dbReference type="EMBL" id="ARU57190.1"/>
    </source>
</evidence>
<keyword evidence="2" id="KW-1003">Cell membrane</keyword>
<feature type="domain" description="SSD" evidence="7">
    <location>
        <begin position="320"/>
        <end position="441"/>
    </location>
</feature>
<keyword evidence="4 6" id="KW-1133">Transmembrane helix</keyword>
<dbReference type="PANTHER" id="PTHR33406">
    <property type="entry name" value="MEMBRANE PROTEIN MJ1562-RELATED"/>
    <property type="match status" value="1"/>
</dbReference>
<dbReference type="KEGG" id="ome:OLMES_3148"/>
<sequence>MQSFLYRFNTFFERAPLWLLPYRWFVVMFFLLLTGLFVYGTLHFFKMDMSLESWFRDDDPAKHSLDEFRKQFGSDDGVYVVYAPEDGDVFSAKSIKTLAAFHSALDDARIRFTEENPGPLTRIQRIDSLYNARYQKADGDTLIMKKLIASDYPDTDSQREHLRKIAQSQNNFELAYFSKDFRYGGIRLKTDFGVVPLALPLTGDEGDTGLDTEGETDFLSADDMLLGDELVVDESISVEEIEYADMQMAEYLDFMTALRAVADSPEFSEFRFYYTGNAPMMEFALNNMKQASVLLLFMIFIVVGLLWFLFRSLSAVVWPIVVIAGSAFWTIGAASWMGVTLSNMVTLTFMLILAVGIADCVHVLSSYIFFRHRHEHREAIQMAFRKTGLPIFLTTITTMAGMSALMVSDIPQIGVFGVTSAIGVGVAFILTILVFPVLLDVWHPKVREDTAQPVRKHAHWLQPLLNRIPGWVTKRAKTIVIVYLGIFLMFVIGAANVKVDSNFAELTKEGSEIRVTYSIVDESMMGGQNMEVLLQFGQRNALKDPVVLQAVDDFQRFIEAEYDHYVVKTFSLADFVKDTNKIMNGGNPTFERIPEDERLAAQLIYLFDNANPVDRRNLVADDYSKSHISIQLRNAGSYEYTQFFDEIKGDVKRFFNPLTDRYPEAQYSVTGSLALMMELIDHISWTQIKSFSFALLIITVLMMLTLGSVQAGLISMVPNLLPAFFTFGLMGLLGIPLDTDTLIIAPLIIGIAVDDTIHFVAHYRDAWFASGDVHQALESTIKEVGQAVTFTTLILGVGFSMLAFSDYLGLAKTGIFGSMAIFVALSSDLLLLPALIKWVKPDLGRKKYLASAAQVAI</sequence>
<dbReference type="SUPFAM" id="SSF82866">
    <property type="entry name" value="Multidrug efflux transporter AcrB transmembrane domain"/>
    <property type="match status" value="2"/>
</dbReference>
<keyword evidence="3 6" id="KW-0812">Transmembrane</keyword>
<feature type="transmembrane region" description="Helical" evidence="6">
    <location>
        <begin position="414"/>
        <end position="439"/>
    </location>
</feature>
<feature type="transmembrane region" description="Helical" evidence="6">
    <location>
        <begin position="316"/>
        <end position="337"/>
    </location>
</feature>
<dbReference type="AlphaFoldDB" id="A0A1Y0IAB7"/>
<feature type="transmembrane region" description="Helical" evidence="6">
    <location>
        <begin position="291"/>
        <end position="310"/>
    </location>
</feature>
<comment type="subcellular location">
    <subcellularLocation>
        <location evidence="1">Cell membrane</location>
        <topology evidence="1">Multi-pass membrane protein</topology>
    </subcellularLocation>
</comment>
<feature type="transmembrane region" description="Helical" evidence="6">
    <location>
        <begin position="349"/>
        <end position="369"/>
    </location>
</feature>
<dbReference type="RefSeq" id="WP_198342995.1">
    <property type="nucleotide sequence ID" value="NZ_CP021425.1"/>
</dbReference>
<evidence type="ECO:0000259" key="7">
    <source>
        <dbReference type="PROSITE" id="PS50156"/>
    </source>
</evidence>
<accession>A0A1Y0IAB7</accession>
<feature type="transmembrane region" description="Helical" evidence="6">
    <location>
        <begin position="693"/>
        <end position="714"/>
    </location>
</feature>
<feature type="transmembrane region" description="Helical" evidence="6">
    <location>
        <begin position="20"/>
        <end position="42"/>
    </location>
</feature>
<dbReference type="Proteomes" id="UP000196027">
    <property type="component" value="Chromosome"/>
</dbReference>
<dbReference type="InterPro" id="IPR000731">
    <property type="entry name" value="SSD"/>
</dbReference>
<keyword evidence="9" id="KW-1185">Reference proteome</keyword>
<dbReference type="Gene3D" id="1.20.1640.10">
    <property type="entry name" value="Multidrug efflux transporter AcrB transmembrane domain"/>
    <property type="match status" value="2"/>
</dbReference>
<evidence type="ECO:0000313" key="9">
    <source>
        <dbReference type="Proteomes" id="UP000196027"/>
    </source>
</evidence>
<evidence type="ECO:0000256" key="5">
    <source>
        <dbReference type="ARBA" id="ARBA00023136"/>
    </source>
</evidence>
<feature type="transmembrane region" description="Helical" evidence="6">
    <location>
        <begin position="389"/>
        <end position="407"/>
    </location>
</feature>
<proteinExistence type="predicted"/>
<feature type="transmembrane region" description="Helical" evidence="6">
    <location>
        <begin position="815"/>
        <end position="836"/>
    </location>
</feature>
<dbReference type="Pfam" id="PF03176">
    <property type="entry name" value="MMPL"/>
    <property type="match status" value="2"/>
</dbReference>
<organism evidence="8 9">
    <name type="scientific">Oleiphilus messinensis</name>
    <dbReference type="NCBI Taxonomy" id="141451"/>
    <lineage>
        <taxon>Bacteria</taxon>
        <taxon>Pseudomonadati</taxon>
        <taxon>Pseudomonadota</taxon>
        <taxon>Gammaproteobacteria</taxon>
        <taxon>Oceanospirillales</taxon>
        <taxon>Oleiphilaceae</taxon>
        <taxon>Oleiphilus</taxon>
    </lineage>
</organism>
<protein>
    <submittedName>
        <fullName evidence="8">Putative exporters of the rnd superfamily</fullName>
    </submittedName>
</protein>
<evidence type="ECO:0000256" key="1">
    <source>
        <dbReference type="ARBA" id="ARBA00004651"/>
    </source>
</evidence>
<evidence type="ECO:0000256" key="2">
    <source>
        <dbReference type="ARBA" id="ARBA00022475"/>
    </source>
</evidence>
<dbReference type="GO" id="GO:0005886">
    <property type="term" value="C:plasma membrane"/>
    <property type="evidence" value="ECO:0007669"/>
    <property type="project" value="UniProtKB-SubCell"/>
</dbReference>
<feature type="transmembrane region" description="Helical" evidence="6">
    <location>
        <begin position="479"/>
        <end position="499"/>
    </location>
</feature>
<keyword evidence="5 6" id="KW-0472">Membrane</keyword>
<feature type="transmembrane region" description="Helical" evidence="6">
    <location>
        <begin position="787"/>
        <end position="809"/>
    </location>
</feature>
<evidence type="ECO:0000256" key="6">
    <source>
        <dbReference type="SAM" id="Phobius"/>
    </source>
</evidence>
<evidence type="ECO:0000256" key="4">
    <source>
        <dbReference type="ARBA" id="ARBA00022989"/>
    </source>
</evidence>
<dbReference type="EMBL" id="CP021425">
    <property type="protein sequence ID" value="ARU57190.1"/>
    <property type="molecule type" value="Genomic_DNA"/>
</dbReference>
<name>A0A1Y0IAB7_9GAMM</name>
<evidence type="ECO:0000256" key="3">
    <source>
        <dbReference type="ARBA" id="ARBA00022692"/>
    </source>
</evidence>
<reference evidence="8 9" key="1">
    <citation type="submission" date="2017-05" db="EMBL/GenBank/DDBJ databases">
        <title>Genomic insights into alkan degradation activity of Oleiphilus messinensis.</title>
        <authorList>
            <person name="Kozyavkin S.A."/>
            <person name="Slesarev A.I."/>
            <person name="Golyshin P.N."/>
            <person name="Korzhenkov A."/>
            <person name="Golyshina O.N."/>
            <person name="Toshchakov S.V."/>
        </authorList>
    </citation>
    <scope>NUCLEOTIDE SEQUENCE [LARGE SCALE GENOMIC DNA]</scope>
    <source>
        <strain evidence="8 9">ME102</strain>
    </source>
</reference>
<dbReference type="InterPro" id="IPR004869">
    <property type="entry name" value="MMPL_dom"/>
</dbReference>
<dbReference type="InterPro" id="IPR050545">
    <property type="entry name" value="Mycobact_MmpL"/>
</dbReference>